<dbReference type="GO" id="GO:0005506">
    <property type="term" value="F:iron ion binding"/>
    <property type="evidence" value="ECO:0007669"/>
    <property type="project" value="UniProtKB-ARBA"/>
</dbReference>
<dbReference type="PANTHER" id="PTHR20883:SF48">
    <property type="entry name" value="ECTOINE DIOXYGENASE"/>
    <property type="match status" value="1"/>
</dbReference>
<name>A0A0J1BL30_RHOIS</name>
<proteinExistence type="predicted"/>
<feature type="compositionally biased region" description="Polar residues" evidence="2">
    <location>
        <begin position="304"/>
        <end position="315"/>
    </location>
</feature>
<comment type="cofactor">
    <cofactor evidence="1">
        <name>Fe(2+)</name>
        <dbReference type="ChEBI" id="CHEBI:29033"/>
    </cofactor>
</comment>
<dbReference type="STRING" id="595434.RISK_000939"/>
<sequence>MTCCHSFPRTRPAKMPRPLSEAQLADYDRQGFLLASSLFDPDEIELLRRSAKEDKRLDDHAFGRDDGEGGTVRLSLWNHPGDGVYGAFARCDRIVERAGQLLRDEPYHYHSKMIMKDARVGGAWAWHQDYGYWYGNGVLTPNLVSCFIAVDPATKENGCLQVIRGSHACGRIHHQLTGQQAGADPERVTEILKRFELLHVEMSPGDVLFFHSNLLHRSDQNHSENPRWSMICCYNAKSNDPYKESHHPRYTPLNRLPDSAVREIGAQRFDAVGTAGSGTNGSGQGDEQSASMAWLDPNRDASATALNANSKDAEN</sequence>
<feature type="region of interest" description="Disordered" evidence="2">
    <location>
        <begin position="272"/>
        <end position="315"/>
    </location>
</feature>
<organism evidence="3 4">
    <name type="scientific">Rhodopirellula islandica</name>
    <dbReference type="NCBI Taxonomy" id="595434"/>
    <lineage>
        <taxon>Bacteria</taxon>
        <taxon>Pseudomonadati</taxon>
        <taxon>Planctomycetota</taxon>
        <taxon>Planctomycetia</taxon>
        <taxon>Pirellulales</taxon>
        <taxon>Pirellulaceae</taxon>
        <taxon>Rhodopirellula</taxon>
    </lineage>
</organism>
<dbReference type="SUPFAM" id="SSF51197">
    <property type="entry name" value="Clavaminate synthase-like"/>
    <property type="match status" value="1"/>
</dbReference>
<dbReference type="EMBL" id="LECT01000007">
    <property type="protein sequence ID" value="KLU07138.1"/>
    <property type="molecule type" value="Genomic_DNA"/>
</dbReference>
<dbReference type="Gene3D" id="2.60.120.620">
    <property type="entry name" value="q2cbj1_9rhob like domain"/>
    <property type="match status" value="1"/>
</dbReference>
<keyword evidence="4" id="KW-1185">Reference proteome</keyword>
<reference evidence="3" key="1">
    <citation type="submission" date="2015-05" db="EMBL/GenBank/DDBJ databases">
        <title>Permanent draft genome of Rhodopirellula islandicus K833.</title>
        <authorList>
            <person name="Kizina J."/>
            <person name="Richter M."/>
            <person name="Glockner F.O."/>
            <person name="Harder J."/>
        </authorList>
    </citation>
    <scope>NUCLEOTIDE SEQUENCE [LARGE SCALE GENOMIC DNA]</scope>
    <source>
        <strain evidence="3">K833</strain>
    </source>
</reference>
<dbReference type="InterPro" id="IPR008775">
    <property type="entry name" value="Phytyl_CoA_dOase-like"/>
</dbReference>
<dbReference type="PANTHER" id="PTHR20883">
    <property type="entry name" value="PHYTANOYL-COA DIOXYGENASE DOMAIN CONTAINING 1"/>
    <property type="match status" value="1"/>
</dbReference>
<evidence type="ECO:0000256" key="1">
    <source>
        <dbReference type="ARBA" id="ARBA00001954"/>
    </source>
</evidence>
<comment type="caution">
    <text evidence="3">The sequence shown here is derived from an EMBL/GenBank/DDBJ whole genome shotgun (WGS) entry which is preliminary data.</text>
</comment>
<dbReference type="PATRIC" id="fig|595434.4.peg.903"/>
<protein>
    <submittedName>
        <fullName evidence="3">L-proline 4-hydroxylase</fullName>
    </submittedName>
</protein>
<gene>
    <name evidence="3" type="ORF">RISK_000939</name>
</gene>
<dbReference type="Pfam" id="PF05721">
    <property type="entry name" value="PhyH"/>
    <property type="match status" value="1"/>
</dbReference>
<dbReference type="AlphaFoldDB" id="A0A0J1BL30"/>
<evidence type="ECO:0000313" key="4">
    <source>
        <dbReference type="Proteomes" id="UP000036367"/>
    </source>
</evidence>
<accession>A0A0J1BL30</accession>
<feature type="compositionally biased region" description="Gly residues" evidence="2">
    <location>
        <begin position="275"/>
        <end position="284"/>
    </location>
</feature>
<evidence type="ECO:0000256" key="2">
    <source>
        <dbReference type="SAM" id="MobiDB-lite"/>
    </source>
</evidence>
<dbReference type="Proteomes" id="UP000036367">
    <property type="component" value="Unassembled WGS sequence"/>
</dbReference>
<dbReference type="GO" id="GO:0016706">
    <property type="term" value="F:2-oxoglutarate-dependent dioxygenase activity"/>
    <property type="evidence" value="ECO:0007669"/>
    <property type="project" value="UniProtKB-ARBA"/>
</dbReference>
<evidence type="ECO:0000313" key="3">
    <source>
        <dbReference type="EMBL" id="KLU07138.1"/>
    </source>
</evidence>